<dbReference type="InterPro" id="IPR019376">
    <property type="entry name" value="Myeloid_leukemia_factor"/>
</dbReference>
<evidence type="ECO:0000313" key="6">
    <source>
        <dbReference type="Proteomes" id="UP000824120"/>
    </source>
</evidence>
<dbReference type="AlphaFoldDB" id="A0A9J5YBN7"/>
<evidence type="ECO:0000256" key="1">
    <source>
        <dbReference type="ARBA" id="ARBA00004496"/>
    </source>
</evidence>
<keyword evidence="6" id="KW-1185">Reference proteome</keyword>
<dbReference type="PANTHER" id="PTHR13105">
    <property type="entry name" value="MYELOID LEUKEMIA FACTOR"/>
    <property type="match status" value="1"/>
</dbReference>
<comment type="caution">
    <text evidence="5">The sequence shown here is derived from an EMBL/GenBank/DDBJ whole genome shotgun (WGS) entry which is preliminary data.</text>
</comment>
<name>A0A9J5YBN7_SOLCO</name>
<dbReference type="GO" id="GO:0005737">
    <property type="term" value="C:cytoplasm"/>
    <property type="evidence" value="ECO:0007669"/>
    <property type="project" value="UniProtKB-SubCell"/>
</dbReference>
<evidence type="ECO:0000313" key="5">
    <source>
        <dbReference type="EMBL" id="KAG5597737.1"/>
    </source>
</evidence>
<evidence type="ECO:0000256" key="2">
    <source>
        <dbReference type="ARBA" id="ARBA00008332"/>
    </source>
</evidence>
<keyword evidence="3" id="KW-0963">Cytoplasm</keyword>
<accession>A0A9J5YBN7</accession>
<dbReference type="Proteomes" id="UP000824120">
    <property type="component" value="Chromosome 7"/>
</dbReference>
<reference evidence="5 6" key="1">
    <citation type="submission" date="2020-09" db="EMBL/GenBank/DDBJ databases">
        <title>De no assembly of potato wild relative species, Solanum commersonii.</title>
        <authorList>
            <person name="Cho K."/>
        </authorList>
    </citation>
    <scope>NUCLEOTIDE SEQUENCE [LARGE SCALE GENOMIC DNA]</scope>
    <source>
        <strain evidence="5">LZ3.2</strain>
        <tissue evidence="5">Leaf</tissue>
    </source>
</reference>
<gene>
    <name evidence="5" type="ORF">H5410_038969</name>
</gene>
<organism evidence="5 6">
    <name type="scientific">Solanum commersonii</name>
    <name type="common">Commerson's wild potato</name>
    <name type="synonym">Commerson's nightshade</name>
    <dbReference type="NCBI Taxonomy" id="4109"/>
    <lineage>
        <taxon>Eukaryota</taxon>
        <taxon>Viridiplantae</taxon>
        <taxon>Streptophyta</taxon>
        <taxon>Embryophyta</taxon>
        <taxon>Tracheophyta</taxon>
        <taxon>Spermatophyta</taxon>
        <taxon>Magnoliopsida</taxon>
        <taxon>eudicotyledons</taxon>
        <taxon>Gunneridae</taxon>
        <taxon>Pentapetalae</taxon>
        <taxon>asterids</taxon>
        <taxon>lamiids</taxon>
        <taxon>Solanales</taxon>
        <taxon>Solanaceae</taxon>
        <taxon>Solanoideae</taxon>
        <taxon>Solaneae</taxon>
        <taxon>Solanum</taxon>
    </lineage>
</organism>
<evidence type="ECO:0000256" key="4">
    <source>
        <dbReference type="ARBA" id="ARBA00022553"/>
    </source>
</evidence>
<dbReference type="EMBL" id="JACXVP010000007">
    <property type="protein sequence ID" value="KAG5597737.1"/>
    <property type="molecule type" value="Genomic_DNA"/>
</dbReference>
<dbReference type="OrthoDB" id="8707547at2759"/>
<evidence type="ECO:0000256" key="3">
    <source>
        <dbReference type="ARBA" id="ARBA00022490"/>
    </source>
</evidence>
<protein>
    <submittedName>
        <fullName evidence="5">Uncharacterized protein</fullName>
    </submittedName>
</protein>
<keyword evidence="4" id="KW-0597">Phosphoprotein</keyword>
<proteinExistence type="inferred from homology"/>
<dbReference type="Pfam" id="PF10248">
    <property type="entry name" value="Mlf1IP"/>
    <property type="match status" value="1"/>
</dbReference>
<sequence length="226" mass="25300">MSKLFGGKTPFNDPFFTEPFGGWNDPLDVQQDSRKQITIEELNPESDGGSQSFSYRRVSYGGLNGTYYTCSEGRMIGPDGVSKMKEEDKTIGESLHTISKGIHNKGHSVTTNHSSDGREDTLQTLHNLNETSLATLNKIGKLMLISICLDGIRVSACWRIKGPLAACGMSLQIGGAWVVMNIQLWSTMEMQDRWRKSVNQRKILLGEPQKESQWSRGWLPLMMKLV</sequence>
<comment type="similarity">
    <text evidence="2">Belongs to the MLF family.</text>
</comment>
<comment type="subcellular location">
    <subcellularLocation>
        <location evidence="1">Cytoplasm</location>
    </subcellularLocation>
</comment>
<feature type="non-terminal residue" evidence="5">
    <location>
        <position position="1"/>
    </location>
</feature>